<evidence type="ECO:0000256" key="2">
    <source>
        <dbReference type="ARBA" id="ARBA00023125"/>
    </source>
</evidence>
<evidence type="ECO:0000313" key="6">
    <source>
        <dbReference type="Proteomes" id="UP001430804"/>
    </source>
</evidence>
<protein>
    <submittedName>
        <fullName evidence="5">Metalloregulator ArsR/SmtB family transcription factor</fullName>
    </submittedName>
</protein>
<sequence length="104" mass="11689">MMTLELETAKMYERAEDASNLLQAMANKNRLLILCNLVEGEASVTELIGRVGMNQSALSQQLAKLRAANLVATRRDGQLVYYRLASRNVERVLGLLYELYCKGH</sequence>
<dbReference type="EMBL" id="JAHWQX010000002">
    <property type="protein sequence ID" value="MBW3097398.1"/>
    <property type="molecule type" value="Genomic_DNA"/>
</dbReference>
<dbReference type="PANTHER" id="PTHR33154:SF28">
    <property type="entry name" value="HTH-TYPE TRANSCRIPTIONAL REGULATOR YGAV-RELATED"/>
    <property type="match status" value="1"/>
</dbReference>
<evidence type="ECO:0000256" key="3">
    <source>
        <dbReference type="ARBA" id="ARBA00023163"/>
    </source>
</evidence>
<comment type="caution">
    <text evidence="5">The sequence shown here is derived from an EMBL/GenBank/DDBJ whole genome shotgun (WGS) entry which is preliminary data.</text>
</comment>
<dbReference type="Proteomes" id="UP001430804">
    <property type="component" value="Unassembled WGS sequence"/>
</dbReference>
<dbReference type="PANTHER" id="PTHR33154">
    <property type="entry name" value="TRANSCRIPTIONAL REGULATOR, ARSR FAMILY"/>
    <property type="match status" value="1"/>
</dbReference>
<proteinExistence type="predicted"/>
<dbReference type="CDD" id="cd00090">
    <property type="entry name" value="HTH_ARSR"/>
    <property type="match status" value="1"/>
</dbReference>
<evidence type="ECO:0000259" key="4">
    <source>
        <dbReference type="PROSITE" id="PS50987"/>
    </source>
</evidence>
<gene>
    <name evidence="5" type="ORF">KY465_08905</name>
</gene>
<keyword evidence="3" id="KW-0804">Transcription</keyword>
<dbReference type="RefSeq" id="WP_219201311.1">
    <property type="nucleotide sequence ID" value="NZ_JAHWQX010000002.1"/>
</dbReference>
<evidence type="ECO:0000313" key="5">
    <source>
        <dbReference type="EMBL" id="MBW3097398.1"/>
    </source>
</evidence>
<dbReference type="InterPro" id="IPR001845">
    <property type="entry name" value="HTH_ArsR_DNA-bd_dom"/>
</dbReference>
<dbReference type="InterPro" id="IPR011991">
    <property type="entry name" value="ArsR-like_HTH"/>
</dbReference>
<keyword evidence="2" id="KW-0238">DNA-binding</keyword>
<evidence type="ECO:0000256" key="1">
    <source>
        <dbReference type="ARBA" id="ARBA00023015"/>
    </source>
</evidence>
<reference evidence="5" key="1">
    <citation type="submission" date="2021-07" db="EMBL/GenBank/DDBJ databases">
        <title>Pseudohoeflea marina sp. nov. a polyhydroxyalcanoate-producing bacterium.</title>
        <authorList>
            <person name="Zheng W."/>
            <person name="Yu S."/>
            <person name="Huang Y."/>
        </authorList>
    </citation>
    <scope>NUCLEOTIDE SEQUENCE</scope>
    <source>
        <strain evidence="5">DP4N28-3</strain>
    </source>
</reference>
<dbReference type="PROSITE" id="PS50987">
    <property type="entry name" value="HTH_ARSR_2"/>
    <property type="match status" value="1"/>
</dbReference>
<keyword evidence="1" id="KW-0805">Transcription regulation</keyword>
<organism evidence="5 6">
    <name type="scientific">Pseudohoeflea coraliihabitans</name>
    <dbReference type="NCBI Taxonomy" id="2860393"/>
    <lineage>
        <taxon>Bacteria</taxon>
        <taxon>Pseudomonadati</taxon>
        <taxon>Pseudomonadota</taxon>
        <taxon>Alphaproteobacteria</taxon>
        <taxon>Hyphomicrobiales</taxon>
        <taxon>Rhizobiaceae</taxon>
        <taxon>Pseudohoeflea</taxon>
    </lineage>
</organism>
<accession>A0ABS6WP46</accession>
<keyword evidence="6" id="KW-1185">Reference proteome</keyword>
<feature type="domain" description="HTH arsR-type" evidence="4">
    <location>
        <begin position="6"/>
        <end position="104"/>
    </location>
</feature>
<dbReference type="SMART" id="SM00418">
    <property type="entry name" value="HTH_ARSR"/>
    <property type="match status" value="1"/>
</dbReference>
<dbReference type="NCBIfam" id="NF033788">
    <property type="entry name" value="HTH_metalloreg"/>
    <property type="match status" value="1"/>
</dbReference>
<dbReference type="InterPro" id="IPR051081">
    <property type="entry name" value="HTH_MetalResp_TranReg"/>
</dbReference>
<name>A0ABS6WP46_9HYPH</name>
<dbReference type="Pfam" id="PF01022">
    <property type="entry name" value="HTH_5"/>
    <property type="match status" value="1"/>
</dbReference>